<keyword evidence="5" id="KW-1185">Reference proteome</keyword>
<dbReference type="InterPro" id="IPR009628">
    <property type="entry name" value="Phage_tape_measure_N"/>
</dbReference>
<dbReference type="Proteomes" id="UP000270342">
    <property type="component" value="Unassembled WGS sequence"/>
</dbReference>
<accession>A0A494WZ34</accession>
<organism evidence="4 5">
    <name type="scientific">Pararobbsia silviterrae</name>
    <dbReference type="NCBI Taxonomy" id="1792498"/>
    <lineage>
        <taxon>Bacteria</taxon>
        <taxon>Pseudomonadati</taxon>
        <taxon>Pseudomonadota</taxon>
        <taxon>Betaproteobacteria</taxon>
        <taxon>Burkholderiales</taxon>
        <taxon>Burkholderiaceae</taxon>
        <taxon>Pararobbsia</taxon>
    </lineage>
</organism>
<proteinExistence type="predicted"/>
<feature type="coiled-coil region" evidence="1">
    <location>
        <begin position="626"/>
        <end position="653"/>
    </location>
</feature>
<sequence>MGAGSSTLGQLIVQIAIDPSAYNSEARQLTSTASDVGSSLSRAGDAGAAGLDKISSHSASARKELLVMAHELATGNLSNFSGSLMVYGEKIDAFKYILSPMGATIGAVALAIGGLGVAAIKGAQQQAAFNNAIESTSGFAAVSVDQLNQMAVRLEALGVPAGKANDVLAQVVASGKVSGSAIEAVATAAAMLSDATGTDSKQIVQQFAQMSSDVADGAAKMSEQYHFLTTAQYDEIKALQEHGDAQGAMKLTADSLTSSLEAQKAPLGTLPALLHEAETAWSRFWQAAMNAGRPDTPTDTVNALRDQLAQQKAALSASPSALSYQVGGAASDANNSAANYQVGGQASPESAQQRVAQLQAQIAAAQHDADMHDTSAQFSGWFKEQEQDALNAAQAVDKLSTSLDKNYAKRKALNDLQAQYAKMYNDPSDPDHQNSRLKGVTQNADGSFSGGEYASLVKGINDRYKDTGATALDKATLTQQVDAIRQQLSRLNDEYRNSETVLESAHNAGAISDADFYQQQRDLIAKSTNDQVAQLEQEKLVLQQHKASGAEQIEINRQIQAVEQQLQKVRDDTAAKFQKNVQDEAAAAKKRQAVLTEYVSALNQQLDTQQNGVDIKVASVGLGSEAAQQMQELNSLQRSYDNQRTRLVSEQARAPVGSDQYDLYQQELDALQVARDRAVSITKQGYDRMQAAQGDWENGASQAFQNYAASAQNVAAEVSKGFTDLFSGLEDSLVSFVTTGKLSFTQLANSVISDIARMSIRAAESSIFQTIGSYFGLTTSSALSSGASTSALGSSFSTGSSAALSGIGLTFATGGAVAGAGTSTSDSIAARLSNGEFVVKASVVSQPGVRDMLERLNGGAAVSSSNRFATGGYVGSTGSSSTSGVQINVTTQVDAGSGAPQQSANGNETTAKQLAGQLSDQVRAVIVKEQKSGGVIWRFVNGR</sequence>
<dbReference type="NCBIfam" id="TIGR01541">
    <property type="entry name" value="tape_meas_lam_C"/>
    <property type="match status" value="1"/>
</dbReference>
<dbReference type="RefSeq" id="WP_121091494.1">
    <property type="nucleotide sequence ID" value="NZ_RBZU01000024.1"/>
</dbReference>
<reference evidence="4 5" key="1">
    <citation type="submission" date="2018-10" db="EMBL/GenBank/DDBJ databases">
        <title>Robbsia sp. DHC34, isolated from soil.</title>
        <authorList>
            <person name="Gao Z.-H."/>
            <person name="Qiu L.-H."/>
        </authorList>
    </citation>
    <scope>NUCLEOTIDE SEQUENCE [LARGE SCALE GENOMIC DNA]</scope>
    <source>
        <strain evidence="4 5">DHC34</strain>
    </source>
</reference>
<evidence type="ECO:0000313" key="5">
    <source>
        <dbReference type="Proteomes" id="UP000270342"/>
    </source>
</evidence>
<feature type="domain" description="Bacteriophage tail tape measure C-terminal" evidence="3">
    <location>
        <begin position="694"/>
        <end position="768"/>
    </location>
</feature>
<gene>
    <name evidence="4" type="ORF">D7S86_28410</name>
</gene>
<evidence type="ECO:0000256" key="1">
    <source>
        <dbReference type="SAM" id="Coils"/>
    </source>
</evidence>
<dbReference type="Pfam" id="PF09718">
    <property type="entry name" value="Tape_meas_lam_C"/>
    <property type="match status" value="1"/>
</dbReference>
<feature type="coiled-coil region" evidence="1">
    <location>
        <begin position="474"/>
        <end position="572"/>
    </location>
</feature>
<dbReference type="OrthoDB" id="8525523at2"/>
<name>A0A494WZ34_9BURK</name>
<dbReference type="EMBL" id="RBZU01000024">
    <property type="protein sequence ID" value="RKP43795.1"/>
    <property type="molecule type" value="Genomic_DNA"/>
</dbReference>
<dbReference type="AlphaFoldDB" id="A0A494WZ34"/>
<evidence type="ECO:0000259" key="3">
    <source>
        <dbReference type="Pfam" id="PF09718"/>
    </source>
</evidence>
<protein>
    <submittedName>
        <fullName evidence="4">Phage tail tape measure protein</fullName>
    </submittedName>
</protein>
<evidence type="ECO:0000259" key="2">
    <source>
        <dbReference type="Pfam" id="PF06791"/>
    </source>
</evidence>
<dbReference type="Pfam" id="PF06791">
    <property type="entry name" value="TMP_2"/>
    <property type="match status" value="1"/>
</dbReference>
<comment type="caution">
    <text evidence="4">The sequence shown here is derived from an EMBL/GenBank/DDBJ whole genome shotgun (WGS) entry which is preliminary data.</text>
</comment>
<keyword evidence="1" id="KW-0175">Coiled coil</keyword>
<evidence type="ECO:0000313" key="4">
    <source>
        <dbReference type="EMBL" id="RKP43795.1"/>
    </source>
</evidence>
<dbReference type="InterPro" id="IPR006431">
    <property type="entry name" value="Phage_tape_meas_C"/>
</dbReference>
<feature type="domain" description="Bacteriophage tail tape measure N-terminal" evidence="2">
    <location>
        <begin position="58"/>
        <end position="237"/>
    </location>
</feature>